<dbReference type="EMBL" id="SZPX01000004">
    <property type="protein sequence ID" value="TKI69560.1"/>
    <property type="molecule type" value="Genomic_DNA"/>
</dbReference>
<gene>
    <name evidence="2" type="ORF">FCU45_05755</name>
</gene>
<proteinExistence type="predicted"/>
<keyword evidence="3" id="KW-1185">Reference proteome</keyword>
<feature type="transmembrane region" description="Helical" evidence="1">
    <location>
        <begin position="25"/>
        <end position="42"/>
    </location>
</feature>
<feature type="transmembrane region" description="Helical" evidence="1">
    <location>
        <begin position="48"/>
        <end position="65"/>
    </location>
</feature>
<comment type="caution">
    <text evidence="2">The sequence shown here is derived from an EMBL/GenBank/DDBJ whole genome shotgun (WGS) entry which is preliminary data.</text>
</comment>
<evidence type="ECO:0000313" key="2">
    <source>
        <dbReference type="EMBL" id="TKI69560.1"/>
    </source>
</evidence>
<accession>A0A4U2Z7U2</accession>
<evidence type="ECO:0000313" key="3">
    <source>
        <dbReference type="Proteomes" id="UP000309561"/>
    </source>
</evidence>
<sequence>MQEEFIEQIEPTPTLHSKKCRFTALALRLFVQYTTIFSALASWYLYDYFIALLALVLAFIIMGIIRSKIRNTAIPFSQREYQYSDREIAEWYTAKMLCYEESA</sequence>
<reference evidence="2 3" key="1">
    <citation type="submission" date="2019-04" db="EMBL/GenBank/DDBJ databases">
        <title>Sulfurimonas crateris sp. nov. a facultative anaerobic sulfur-oxidizing chemolithautotrophic bacterium isolated from a terrestrial mud vulcano.</title>
        <authorList>
            <person name="Ratnikova N.M."/>
            <person name="Slobodkin A.I."/>
            <person name="Merkel A.Y."/>
            <person name="Novikov A."/>
            <person name="Bonch-Osmolovskaya E.A."/>
            <person name="Slobodkina G.B."/>
        </authorList>
    </citation>
    <scope>NUCLEOTIDE SEQUENCE [LARGE SCALE GENOMIC DNA]</scope>
    <source>
        <strain evidence="2 3">SN118</strain>
    </source>
</reference>
<dbReference type="OrthoDB" id="5339835at2"/>
<protein>
    <submittedName>
        <fullName evidence="2">Uncharacterized protein</fullName>
    </submittedName>
</protein>
<dbReference type="RefSeq" id="WP_137013229.1">
    <property type="nucleotide sequence ID" value="NZ_SZPX01000004.1"/>
</dbReference>
<keyword evidence="1" id="KW-0472">Membrane</keyword>
<evidence type="ECO:0000256" key="1">
    <source>
        <dbReference type="SAM" id="Phobius"/>
    </source>
</evidence>
<name>A0A4U2Z7U2_9BACT</name>
<dbReference type="AlphaFoldDB" id="A0A4U2Z7U2"/>
<organism evidence="2 3">
    <name type="scientific">Sulfurimonas crateris</name>
    <dbReference type="NCBI Taxonomy" id="2574727"/>
    <lineage>
        <taxon>Bacteria</taxon>
        <taxon>Pseudomonadati</taxon>
        <taxon>Campylobacterota</taxon>
        <taxon>Epsilonproteobacteria</taxon>
        <taxon>Campylobacterales</taxon>
        <taxon>Sulfurimonadaceae</taxon>
        <taxon>Sulfurimonas</taxon>
    </lineage>
</organism>
<keyword evidence="1" id="KW-1133">Transmembrane helix</keyword>
<dbReference type="Proteomes" id="UP000309561">
    <property type="component" value="Unassembled WGS sequence"/>
</dbReference>
<keyword evidence="1" id="KW-0812">Transmembrane</keyword>